<evidence type="ECO:0000256" key="10">
    <source>
        <dbReference type="SAM" id="Phobius"/>
    </source>
</evidence>
<dbReference type="PANTHER" id="PTHR12468:SF2">
    <property type="entry name" value="GPI MANNOSYLTRANSFERASE 2"/>
    <property type="match status" value="1"/>
</dbReference>
<evidence type="ECO:0000313" key="11">
    <source>
        <dbReference type="EMBL" id="BDE06324.1"/>
    </source>
</evidence>
<dbReference type="Proteomes" id="UP001317532">
    <property type="component" value="Chromosome"/>
</dbReference>
<keyword evidence="5" id="KW-0808">Transferase</keyword>
<feature type="transmembrane region" description="Helical" evidence="10">
    <location>
        <begin position="21"/>
        <end position="49"/>
    </location>
</feature>
<evidence type="ECO:0000256" key="4">
    <source>
        <dbReference type="ARBA" id="ARBA00022676"/>
    </source>
</evidence>
<keyword evidence="8 10" id="KW-1133">Transmembrane helix</keyword>
<feature type="transmembrane region" description="Helical" evidence="10">
    <location>
        <begin position="69"/>
        <end position="88"/>
    </location>
</feature>
<dbReference type="PANTHER" id="PTHR12468">
    <property type="entry name" value="GPI MANNOSYLTRANSFERASE 2"/>
    <property type="match status" value="1"/>
</dbReference>
<evidence type="ECO:0008006" key="13">
    <source>
        <dbReference type="Google" id="ProtNLM"/>
    </source>
</evidence>
<reference evidence="11 12" key="1">
    <citation type="journal article" date="2022" name="ISME Commun">
        <title>Vulcanimicrobium alpinus gen. nov. sp. nov., the first cultivated representative of the candidate phylum 'Eremiobacterota', is a metabolically versatile aerobic anoxygenic phototroph.</title>
        <authorList>
            <person name="Yabe S."/>
            <person name="Muto K."/>
            <person name="Abe K."/>
            <person name="Yokota A."/>
            <person name="Staudigel H."/>
            <person name="Tebo B.M."/>
        </authorList>
    </citation>
    <scope>NUCLEOTIDE SEQUENCE [LARGE SCALE GENOMIC DNA]</scope>
    <source>
        <strain evidence="11 12">WC8-2</strain>
    </source>
</reference>
<keyword evidence="3" id="KW-0337">GPI-anchor biosynthesis</keyword>
<dbReference type="Pfam" id="PF04188">
    <property type="entry name" value="Mannosyl_trans2"/>
    <property type="match status" value="1"/>
</dbReference>
<evidence type="ECO:0000256" key="3">
    <source>
        <dbReference type="ARBA" id="ARBA00022502"/>
    </source>
</evidence>
<feature type="transmembrane region" description="Helical" evidence="10">
    <location>
        <begin position="496"/>
        <end position="518"/>
    </location>
</feature>
<evidence type="ECO:0000256" key="8">
    <source>
        <dbReference type="ARBA" id="ARBA00022989"/>
    </source>
</evidence>
<feature type="transmembrane region" description="Helical" evidence="10">
    <location>
        <begin position="450"/>
        <end position="467"/>
    </location>
</feature>
<keyword evidence="4" id="KW-0328">Glycosyltransferase</keyword>
<evidence type="ECO:0000256" key="6">
    <source>
        <dbReference type="ARBA" id="ARBA00022692"/>
    </source>
</evidence>
<accession>A0AAN1XWK7</accession>
<feature type="transmembrane region" description="Helical" evidence="10">
    <location>
        <begin position="272"/>
        <end position="304"/>
    </location>
</feature>
<comment type="subcellular location">
    <subcellularLocation>
        <location evidence="1">Endoplasmic reticulum membrane</location>
        <topology evidence="1">Multi-pass membrane protein</topology>
    </subcellularLocation>
</comment>
<feature type="transmembrane region" description="Helical" evidence="10">
    <location>
        <begin position="100"/>
        <end position="121"/>
    </location>
</feature>
<feature type="transmembrane region" description="Helical" evidence="10">
    <location>
        <begin position="473"/>
        <end position="489"/>
    </location>
</feature>
<keyword evidence="12" id="KW-1185">Reference proteome</keyword>
<evidence type="ECO:0000313" key="12">
    <source>
        <dbReference type="Proteomes" id="UP001317532"/>
    </source>
</evidence>
<evidence type="ECO:0000256" key="7">
    <source>
        <dbReference type="ARBA" id="ARBA00022824"/>
    </source>
</evidence>
<feature type="transmembrane region" description="Helical" evidence="10">
    <location>
        <begin position="357"/>
        <end position="380"/>
    </location>
</feature>
<comment type="pathway">
    <text evidence="2">Glycolipid biosynthesis; glycosylphosphatidylinositol-anchor biosynthesis.</text>
</comment>
<evidence type="ECO:0000256" key="1">
    <source>
        <dbReference type="ARBA" id="ARBA00004477"/>
    </source>
</evidence>
<dbReference type="AlphaFoldDB" id="A0AAN1XWK7"/>
<keyword evidence="9 10" id="KW-0472">Membrane</keyword>
<feature type="transmembrane region" description="Helical" evidence="10">
    <location>
        <begin position="426"/>
        <end position="443"/>
    </location>
</feature>
<keyword evidence="6 10" id="KW-0812">Transmembrane</keyword>
<dbReference type="GO" id="GO:0016020">
    <property type="term" value="C:membrane"/>
    <property type="evidence" value="ECO:0007669"/>
    <property type="project" value="GOC"/>
</dbReference>
<proteinExistence type="predicted"/>
<evidence type="ECO:0000256" key="9">
    <source>
        <dbReference type="ARBA" id="ARBA00023136"/>
    </source>
</evidence>
<feature type="transmembrane region" description="Helical" evidence="10">
    <location>
        <begin position="156"/>
        <end position="177"/>
    </location>
</feature>
<feature type="transmembrane region" description="Helical" evidence="10">
    <location>
        <begin position="127"/>
        <end position="144"/>
    </location>
</feature>
<keyword evidence="7" id="KW-0256">Endoplasmic reticulum</keyword>
<feature type="transmembrane region" description="Helical" evidence="10">
    <location>
        <begin position="238"/>
        <end position="260"/>
    </location>
</feature>
<protein>
    <recommendedName>
        <fullName evidence="13">Glycosyltransferase RgtA/B/C/D-like domain-containing protein</fullName>
    </recommendedName>
</protein>
<evidence type="ECO:0000256" key="2">
    <source>
        <dbReference type="ARBA" id="ARBA00004687"/>
    </source>
</evidence>
<name>A0AAN1XWK7_UNVUL</name>
<dbReference type="InterPro" id="IPR007315">
    <property type="entry name" value="PIG-V/Gpi18"/>
</dbReference>
<dbReference type="GO" id="GO:0004376">
    <property type="term" value="F:GPI mannosyltransferase activity"/>
    <property type="evidence" value="ECO:0007669"/>
    <property type="project" value="InterPro"/>
</dbReference>
<organism evidence="11 12">
    <name type="scientific">Vulcanimicrobium alpinum</name>
    <dbReference type="NCBI Taxonomy" id="3016050"/>
    <lineage>
        <taxon>Bacteria</taxon>
        <taxon>Bacillati</taxon>
        <taxon>Vulcanimicrobiota</taxon>
        <taxon>Vulcanimicrobiia</taxon>
        <taxon>Vulcanimicrobiales</taxon>
        <taxon>Vulcanimicrobiaceae</taxon>
        <taxon>Vulcanimicrobium</taxon>
    </lineage>
</organism>
<dbReference type="GO" id="GO:0006506">
    <property type="term" value="P:GPI anchor biosynthetic process"/>
    <property type="evidence" value="ECO:0007669"/>
    <property type="project" value="UniProtKB-KW"/>
</dbReference>
<dbReference type="EMBL" id="AP025523">
    <property type="protein sequence ID" value="BDE06324.1"/>
    <property type="molecule type" value="Genomic_DNA"/>
</dbReference>
<sequence>MRGTGAFVNLAVVGGAARTRPAALVASVGFPAAAAVGIAGLSLGFFLWYGLALRAPHGPAFLDVTLPPALVAGLAVAYAGWIGYGRYFARRADVSERTALRYDALSWAALALLWGTLLPPIGANGGGLWSAIALGTFVLAKLAIAAKLNRTVRDVASTFIVTRLTLLAIAELASMVIGQRPGTHFAASTNMLLAVWGRWDAEHYLGIAAQGYSGTEPAFFPLYPLLIRALGALTGSHLIAGLLVSNAAIFFALLFLYKLIEHEYNRAVAQRATFYVSIFPTAIFFSAVYAESLFLFLSVASFYYVRERRWLTAGIFGFFAALTRSEGILLAAPLFIEWAIAAREGGREFFRYWLDDIVKPIIGLALVPLGLLSYMAYLWVISGDPLRFSHVQTHWGRHLAWPWTSVSTTITKIAHAHAPQTIANESLELGFTLLMLVVLVAGFRRLRLSYTVYMALSILVPMCTSSLMSMPRFALVLFPMFVLFGLWGGRQSFNNAYVAFSLPLLGLFTVLFADWYWVA</sequence>
<dbReference type="GO" id="GO:0031501">
    <property type="term" value="C:mannosyltransferase complex"/>
    <property type="evidence" value="ECO:0007669"/>
    <property type="project" value="TreeGrafter"/>
</dbReference>
<evidence type="ECO:0000256" key="5">
    <source>
        <dbReference type="ARBA" id="ARBA00022679"/>
    </source>
</evidence>
<feature type="transmembrane region" description="Helical" evidence="10">
    <location>
        <begin position="310"/>
        <end position="336"/>
    </location>
</feature>
<dbReference type="KEGG" id="vab:WPS_16000"/>
<gene>
    <name evidence="11" type="ORF">WPS_16000</name>
</gene>
<dbReference type="GO" id="GO:0000009">
    <property type="term" value="F:alpha-1,6-mannosyltransferase activity"/>
    <property type="evidence" value="ECO:0007669"/>
    <property type="project" value="InterPro"/>
</dbReference>